<gene>
    <name evidence="1" type="ORF">L6452_39034</name>
</gene>
<evidence type="ECO:0000313" key="1">
    <source>
        <dbReference type="EMBL" id="KAI3672931.1"/>
    </source>
</evidence>
<keyword evidence="2" id="KW-1185">Reference proteome</keyword>
<evidence type="ECO:0000313" key="2">
    <source>
        <dbReference type="Proteomes" id="UP001055879"/>
    </source>
</evidence>
<protein>
    <submittedName>
        <fullName evidence="1">Uncharacterized protein</fullName>
    </submittedName>
</protein>
<dbReference type="Proteomes" id="UP001055879">
    <property type="component" value="Linkage Group LG15"/>
</dbReference>
<sequence>MIILTLAINGVGLVVEEALGEVNEYGGASREEGFVGGRGLRGERASREEGLAWRGLRGWVEKRDSRLGRGLRGWEEGFVVGKRSSSGKRSWGGEGFMRPGRAKTGLGGAVSVDPKLKIKNF</sequence>
<accession>A0ACB8XRY4</accession>
<name>A0ACB8XRY4_ARCLA</name>
<dbReference type="EMBL" id="CM042061">
    <property type="protein sequence ID" value="KAI3672931.1"/>
    <property type="molecule type" value="Genomic_DNA"/>
</dbReference>
<proteinExistence type="predicted"/>
<organism evidence="1 2">
    <name type="scientific">Arctium lappa</name>
    <name type="common">Greater burdock</name>
    <name type="synonym">Lappa major</name>
    <dbReference type="NCBI Taxonomy" id="4217"/>
    <lineage>
        <taxon>Eukaryota</taxon>
        <taxon>Viridiplantae</taxon>
        <taxon>Streptophyta</taxon>
        <taxon>Embryophyta</taxon>
        <taxon>Tracheophyta</taxon>
        <taxon>Spermatophyta</taxon>
        <taxon>Magnoliopsida</taxon>
        <taxon>eudicotyledons</taxon>
        <taxon>Gunneridae</taxon>
        <taxon>Pentapetalae</taxon>
        <taxon>asterids</taxon>
        <taxon>campanulids</taxon>
        <taxon>Asterales</taxon>
        <taxon>Asteraceae</taxon>
        <taxon>Carduoideae</taxon>
        <taxon>Cardueae</taxon>
        <taxon>Arctiinae</taxon>
        <taxon>Arctium</taxon>
    </lineage>
</organism>
<reference evidence="2" key="1">
    <citation type="journal article" date="2022" name="Mol. Ecol. Resour.">
        <title>The genomes of chicory, endive, great burdock and yacon provide insights into Asteraceae palaeo-polyploidization history and plant inulin production.</title>
        <authorList>
            <person name="Fan W."/>
            <person name="Wang S."/>
            <person name="Wang H."/>
            <person name="Wang A."/>
            <person name="Jiang F."/>
            <person name="Liu H."/>
            <person name="Zhao H."/>
            <person name="Xu D."/>
            <person name="Zhang Y."/>
        </authorList>
    </citation>
    <scope>NUCLEOTIDE SEQUENCE [LARGE SCALE GENOMIC DNA]</scope>
    <source>
        <strain evidence="2">cv. Niubang</strain>
    </source>
</reference>
<reference evidence="1 2" key="2">
    <citation type="journal article" date="2022" name="Mol. Ecol. Resour.">
        <title>The genomes of chicory, endive, great burdock and yacon provide insights into Asteraceae paleo-polyploidization history and plant inulin production.</title>
        <authorList>
            <person name="Fan W."/>
            <person name="Wang S."/>
            <person name="Wang H."/>
            <person name="Wang A."/>
            <person name="Jiang F."/>
            <person name="Liu H."/>
            <person name="Zhao H."/>
            <person name="Xu D."/>
            <person name="Zhang Y."/>
        </authorList>
    </citation>
    <scope>NUCLEOTIDE SEQUENCE [LARGE SCALE GENOMIC DNA]</scope>
    <source>
        <strain evidence="2">cv. Niubang</strain>
    </source>
</reference>
<comment type="caution">
    <text evidence="1">The sequence shown here is derived from an EMBL/GenBank/DDBJ whole genome shotgun (WGS) entry which is preliminary data.</text>
</comment>